<keyword evidence="23" id="KW-1185">Reference proteome</keyword>
<dbReference type="PANTHER" id="PTHR43692">
    <property type="entry name" value="UDP-N-ACETYLMURAMOYLALANINE--D-GLUTAMATE LIGASE"/>
    <property type="match status" value="1"/>
</dbReference>
<comment type="caution">
    <text evidence="22">The sequence shown here is derived from an EMBL/GenBank/DDBJ whole genome shotgun (WGS) entry which is preliminary data.</text>
</comment>
<evidence type="ECO:0000256" key="19">
    <source>
        <dbReference type="SAM" id="Phobius"/>
    </source>
</evidence>
<feature type="domain" description="Mur ligase central" evidence="21">
    <location>
        <begin position="113"/>
        <end position="290"/>
    </location>
</feature>
<evidence type="ECO:0000256" key="5">
    <source>
        <dbReference type="ARBA" id="ARBA00012212"/>
    </source>
</evidence>
<evidence type="ECO:0000256" key="17">
    <source>
        <dbReference type="HAMAP-Rule" id="MF_00639"/>
    </source>
</evidence>
<evidence type="ECO:0000256" key="11">
    <source>
        <dbReference type="ARBA" id="ARBA00022960"/>
    </source>
</evidence>
<dbReference type="GO" id="GO:0008360">
    <property type="term" value="P:regulation of cell shape"/>
    <property type="evidence" value="ECO:0007669"/>
    <property type="project" value="UniProtKB-KW"/>
</dbReference>
<dbReference type="GO" id="GO:0071555">
    <property type="term" value="P:cell wall organization"/>
    <property type="evidence" value="ECO:0007669"/>
    <property type="project" value="UniProtKB-KW"/>
</dbReference>
<comment type="function">
    <text evidence="1 17 18">Cell wall formation. Catalyzes the addition of glutamate to the nucleotide precursor UDP-N-acetylmuramoyl-L-alanine (UMA).</text>
</comment>
<dbReference type="NCBIfam" id="TIGR01087">
    <property type="entry name" value="murD"/>
    <property type="match status" value="1"/>
</dbReference>
<evidence type="ECO:0000256" key="3">
    <source>
        <dbReference type="ARBA" id="ARBA00004752"/>
    </source>
</evidence>
<comment type="similarity">
    <text evidence="4 17">Belongs to the MurCDEF family.</text>
</comment>
<dbReference type="HAMAP" id="MF_00639">
    <property type="entry name" value="MurD"/>
    <property type="match status" value="1"/>
</dbReference>
<dbReference type="InterPro" id="IPR013221">
    <property type="entry name" value="Mur_ligase_cen"/>
</dbReference>
<feature type="binding site" evidence="17">
    <location>
        <begin position="115"/>
        <end position="121"/>
    </location>
    <ligand>
        <name>ATP</name>
        <dbReference type="ChEBI" id="CHEBI:30616"/>
    </ligand>
</feature>
<dbReference type="Gene3D" id="3.90.190.20">
    <property type="entry name" value="Mur ligase, C-terminal domain"/>
    <property type="match status" value="1"/>
</dbReference>
<evidence type="ECO:0000256" key="14">
    <source>
        <dbReference type="ARBA" id="ARBA00030398"/>
    </source>
</evidence>
<dbReference type="Gene3D" id="3.40.1190.10">
    <property type="entry name" value="Mur-like, catalytic domain"/>
    <property type="match status" value="1"/>
</dbReference>
<evidence type="ECO:0000259" key="20">
    <source>
        <dbReference type="Pfam" id="PF02875"/>
    </source>
</evidence>
<proteinExistence type="inferred from homology"/>
<dbReference type="GO" id="GO:0051301">
    <property type="term" value="P:cell division"/>
    <property type="evidence" value="ECO:0007669"/>
    <property type="project" value="UniProtKB-KW"/>
</dbReference>
<keyword evidence="19" id="KW-1133">Transmembrane helix</keyword>
<keyword evidence="9 17" id="KW-0547">Nucleotide-binding</keyword>
<evidence type="ECO:0000256" key="12">
    <source>
        <dbReference type="ARBA" id="ARBA00022984"/>
    </source>
</evidence>
<evidence type="ECO:0000256" key="2">
    <source>
        <dbReference type="ARBA" id="ARBA00004496"/>
    </source>
</evidence>
<evidence type="ECO:0000256" key="15">
    <source>
        <dbReference type="ARBA" id="ARBA00032324"/>
    </source>
</evidence>
<keyword evidence="11 17" id="KW-0133">Cell shape</keyword>
<dbReference type="RefSeq" id="WP_038151061.1">
    <property type="nucleotide sequence ID" value="NZ_JRNT01000005.1"/>
</dbReference>
<reference evidence="22 23" key="1">
    <citation type="submission" date="2014-07" db="EMBL/GenBank/DDBJ databases">
        <authorList>
            <person name="McCorrison J."/>
            <person name="Sanka R."/>
            <person name="Torralba M."/>
            <person name="Gillis M."/>
            <person name="Haft D.H."/>
            <person name="Methe B."/>
            <person name="Sutton G."/>
            <person name="Nelson K.E."/>
        </authorList>
    </citation>
    <scope>NUCLEOTIDE SEQUENCE [LARGE SCALE GENOMIC DNA]</scope>
    <source>
        <strain evidence="22 23">DNF00314</strain>
    </source>
</reference>
<dbReference type="SUPFAM" id="SSF51984">
    <property type="entry name" value="MurCD N-terminal domain"/>
    <property type="match status" value="1"/>
</dbReference>
<evidence type="ECO:0000256" key="4">
    <source>
        <dbReference type="ARBA" id="ARBA00010416"/>
    </source>
</evidence>
<dbReference type="Pfam" id="PF08245">
    <property type="entry name" value="Mur_ligase_M"/>
    <property type="match status" value="1"/>
</dbReference>
<evidence type="ECO:0000256" key="13">
    <source>
        <dbReference type="ARBA" id="ARBA00023316"/>
    </source>
</evidence>
<dbReference type="UniPathway" id="UPA00219"/>
<evidence type="ECO:0000256" key="1">
    <source>
        <dbReference type="ARBA" id="ARBA00002734"/>
    </source>
</evidence>
<dbReference type="GO" id="GO:0008764">
    <property type="term" value="F:UDP-N-acetylmuramoylalanine-D-glutamate ligase activity"/>
    <property type="evidence" value="ECO:0007669"/>
    <property type="project" value="UniProtKB-UniRule"/>
</dbReference>
<dbReference type="PANTHER" id="PTHR43692:SF1">
    <property type="entry name" value="UDP-N-ACETYLMURAMOYLALANINE--D-GLUTAMATE LIGASE"/>
    <property type="match status" value="1"/>
</dbReference>
<dbReference type="InterPro" id="IPR004101">
    <property type="entry name" value="Mur_ligase_C"/>
</dbReference>
<organism evidence="22 23">
    <name type="scientific">Veillonella montpellierensis DNF00314</name>
    <dbReference type="NCBI Taxonomy" id="1401067"/>
    <lineage>
        <taxon>Bacteria</taxon>
        <taxon>Bacillati</taxon>
        <taxon>Bacillota</taxon>
        <taxon>Negativicutes</taxon>
        <taxon>Veillonellales</taxon>
        <taxon>Veillonellaceae</taxon>
        <taxon>Veillonella</taxon>
    </lineage>
</organism>
<keyword evidence="19" id="KW-0812">Transmembrane</keyword>
<evidence type="ECO:0000313" key="22">
    <source>
        <dbReference type="EMBL" id="KGF48151.1"/>
    </source>
</evidence>
<comment type="catalytic activity">
    <reaction evidence="16 17 18">
        <text>UDP-N-acetyl-alpha-D-muramoyl-L-alanine + D-glutamate + ATP = UDP-N-acetyl-alpha-D-muramoyl-L-alanyl-D-glutamate + ADP + phosphate + H(+)</text>
        <dbReference type="Rhea" id="RHEA:16429"/>
        <dbReference type="ChEBI" id="CHEBI:15378"/>
        <dbReference type="ChEBI" id="CHEBI:29986"/>
        <dbReference type="ChEBI" id="CHEBI:30616"/>
        <dbReference type="ChEBI" id="CHEBI:43474"/>
        <dbReference type="ChEBI" id="CHEBI:83898"/>
        <dbReference type="ChEBI" id="CHEBI:83900"/>
        <dbReference type="ChEBI" id="CHEBI:456216"/>
        <dbReference type="EC" id="6.3.2.9"/>
    </reaction>
</comment>
<keyword evidence="12 17" id="KW-0573">Peptidoglycan synthesis</keyword>
<evidence type="ECO:0000256" key="7">
    <source>
        <dbReference type="ARBA" id="ARBA00022490"/>
    </source>
</evidence>
<dbReference type="eggNOG" id="COG0771">
    <property type="taxonomic scope" value="Bacteria"/>
</dbReference>
<evidence type="ECO:0000256" key="10">
    <source>
        <dbReference type="ARBA" id="ARBA00022840"/>
    </source>
</evidence>
<protein>
    <recommendedName>
        <fullName evidence="6 17">UDP-N-acetylmuramoylalanine--D-glutamate ligase</fullName>
        <ecNumber evidence="5 17">6.3.2.9</ecNumber>
    </recommendedName>
    <alternativeName>
        <fullName evidence="15 17">D-glutamic acid-adding enzyme</fullName>
    </alternativeName>
    <alternativeName>
        <fullName evidence="14 17">UDP-N-acetylmuramoyl-L-alanyl-D-glutamate synthetase</fullName>
    </alternativeName>
</protein>
<keyword evidence="10 17" id="KW-0067">ATP-binding</keyword>
<evidence type="ECO:0000256" key="16">
    <source>
        <dbReference type="ARBA" id="ARBA00047632"/>
    </source>
</evidence>
<dbReference type="Pfam" id="PF21799">
    <property type="entry name" value="MurD-like_N"/>
    <property type="match status" value="1"/>
</dbReference>
<dbReference type="Proteomes" id="UP000029628">
    <property type="component" value="Unassembled WGS sequence"/>
</dbReference>
<dbReference type="InterPro" id="IPR036615">
    <property type="entry name" value="Mur_ligase_C_dom_sf"/>
</dbReference>
<evidence type="ECO:0000259" key="21">
    <source>
        <dbReference type="Pfam" id="PF08245"/>
    </source>
</evidence>
<keyword evidence="17 18" id="KW-0131">Cell cycle</keyword>
<gene>
    <name evidence="17" type="primary">murD</name>
    <name evidence="22" type="ORF">HMPREF0872_00710</name>
</gene>
<dbReference type="EC" id="6.3.2.9" evidence="5 17"/>
<dbReference type="Pfam" id="PF02875">
    <property type="entry name" value="Mur_ligase_C"/>
    <property type="match status" value="1"/>
</dbReference>
<evidence type="ECO:0000313" key="23">
    <source>
        <dbReference type="Proteomes" id="UP000029628"/>
    </source>
</evidence>
<evidence type="ECO:0000256" key="6">
    <source>
        <dbReference type="ARBA" id="ARBA00015655"/>
    </source>
</evidence>
<dbReference type="EMBL" id="JRNT01000005">
    <property type="protein sequence ID" value="KGF48151.1"/>
    <property type="molecule type" value="Genomic_DNA"/>
</dbReference>
<feature type="transmembrane region" description="Helical" evidence="19">
    <location>
        <begin position="7"/>
        <end position="33"/>
    </location>
</feature>
<dbReference type="InterPro" id="IPR036565">
    <property type="entry name" value="Mur-like_cat_sf"/>
</dbReference>
<dbReference type="AlphaFoldDB" id="A0A096AN88"/>
<accession>A0A096AN88</accession>
<dbReference type="Gene3D" id="3.40.50.720">
    <property type="entry name" value="NAD(P)-binding Rossmann-like Domain"/>
    <property type="match status" value="1"/>
</dbReference>
<keyword evidence="13 17" id="KW-0961">Cell wall biogenesis/degradation</keyword>
<name>A0A096AN88_9FIRM</name>
<keyword evidence="7 17" id="KW-0963">Cytoplasm</keyword>
<keyword evidence="8 17" id="KW-0436">Ligase</keyword>
<comment type="pathway">
    <text evidence="3 17 18">Cell wall biogenesis; peptidoglycan biosynthesis.</text>
</comment>
<dbReference type="InterPro" id="IPR005762">
    <property type="entry name" value="MurD"/>
</dbReference>
<sequence length="454" mass="49475">MEYRDKHILVLGAGTSGIGAAHIAAMLGAHVILNDYASIKLEADIETQLLNAGVTIITGSQDNNLLCDIDQIIVSPGISLSIPILVEARRRHIPIIGEVDLAYHISKAPILGVTGTNGKTTTTTLLADIMKAVNPHVYVGGNIGKSLSEAAYRVPSDGYLIAELSSYQLESVEEFRAHGAIVLNVTPDHLARHKTLEAYAKAKANIFKNQDNHDYLVLNADDMIVKAMEDEADGIILYISQKQKVYNGAYYANGVCYAVSNGIEEAIIDVSHILIPGAHNIENILSVIALTYALGVTKDILYNVISQFSGVEHRLEKVAVIHEVTYYNDSKATNVDSVIKALQSFTAPVILLAGGHDKMTPLHDLMDLIKCKTKALLLMGEAADRFEQSAREAGVLSIYRVNSMREAVELGQKLAVPNDVVLLSPACSSFDWYSCFEERGDDFKREVMRLAQQG</sequence>
<evidence type="ECO:0000256" key="9">
    <source>
        <dbReference type="ARBA" id="ARBA00022741"/>
    </source>
</evidence>
<feature type="domain" description="Mur ligase C-terminal" evidence="20">
    <location>
        <begin position="313"/>
        <end position="427"/>
    </location>
</feature>
<comment type="subcellular location">
    <subcellularLocation>
        <location evidence="2 17 18">Cytoplasm</location>
    </subcellularLocation>
</comment>
<dbReference type="SUPFAM" id="SSF53623">
    <property type="entry name" value="MurD-like peptide ligases, catalytic domain"/>
    <property type="match status" value="1"/>
</dbReference>
<dbReference type="SUPFAM" id="SSF53244">
    <property type="entry name" value="MurD-like peptide ligases, peptide-binding domain"/>
    <property type="match status" value="1"/>
</dbReference>
<dbReference type="GO" id="GO:0009252">
    <property type="term" value="P:peptidoglycan biosynthetic process"/>
    <property type="evidence" value="ECO:0007669"/>
    <property type="project" value="UniProtKB-UniRule"/>
</dbReference>
<evidence type="ECO:0000256" key="8">
    <source>
        <dbReference type="ARBA" id="ARBA00022598"/>
    </source>
</evidence>
<keyword evidence="19" id="KW-0472">Membrane</keyword>
<dbReference type="GO" id="GO:0005737">
    <property type="term" value="C:cytoplasm"/>
    <property type="evidence" value="ECO:0007669"/>
    <property type="project" value="UniProtKB-SubCell"/>
</dbReference>
<evidence type="ECO:0000256" key="18">
    <source>
        <dbReference type="RuleBase" id="RU003664"/>
    </source>
</evidence>
<keyword evidence="17 18" id="KW-0132">Cell division</keyword>
<dbReference type="GO" id="GO:0005524">
    <property type="term" value="F:ATP binding"/>
    <property type="evidence" value="ECO:0007669"/>
    <property type="project" value="UniProtKB-UniRule"/>
</dbReference>